<feature type="domain" description="Nucleoporin Nup133/Nup155-like N-terminal" evidence="6">
    <location>
        <begin position="91"/>
        <end position="435"/>
    </location>
</feature>
<protein>
    <recommendedName>
        <fullName evidence="9">Nucleoporin Nup133/Nup155-like N-terminal domain-containing protein</fullName>
    </recommendedName>
</protein>
<dbReference type="SUPFAM" id="SSF50998">
    <property type="entry name" value="Quinoprotein alcohol dehydrogenase-like"/>
    <property type="match status" value="1"/>
</dbReference>
<gene>
    <name evidence="7" type="ORF">AGLY_001332</name>
</gene>
<evidence type="ECO:0008006" key="9">
    <source>
        <dbReference type="Google" id="ProtNLM"/>
    </source>
</evidence>
<evidence type="ECO:0000313" key="8">
    <source>
        <dbReference type="Proteomes" id="UP000475862"/>
    </source>
</evidence>
<dbReference type="InterPro" id="IPR014908">
    <property type="entry name" value="Nucleoporin_Nup133/Nup155_N"/>
</dbReference>
<evidence type="ECO:0000256" key="1">
    <source>
        <dbReference type="ARBA" id="ARBA00004123"/>
    </source>
</evidence>
<comment type="caution">
    <text evidence="7">The sequence shown here is derived from an EMBL/GenBank/DDBJ whole genome shotgun (WGS) entry which is preliminary data.</text>
</comment>
<dbReference type="PANTHER" id="PTHR10350:SF6">
    <property type="entry name" value="NUCLEAR PORE COMPLEX PROTEIN NUP155"/>
    <property type="match status" value="1"/>
</dbReference>
<sequence length="1349" mass="152580">MDSTLNISRSLDNSMSMINQSISAKDSLDLSGKMLDRYFAADDSFPTLLDKMQITKADSNSSQSVSGCTEYDYPKESLGMPSITPLKSRHKIPLPGALLEQWNDAQNFHRKMGIFPSINRVWVTIDQEFFLWDYTEGTDLSYFDGMNSTIFAVALVQPKPNVFQAHIKHLLVLATGLNIAILGVTFKKVTGVDGKIIEQLELTTDTIYEVPTEGVITSKIVGTDNGRIFLASEDGNLFEIDYWKDLGWFSIGNGRRCKKVCHSTGTLSYILPSFLTYAITEPSAIIDIAIDNTRHILYTLTENSSIEMYDLGSDGKSTSRIVSLSHSNLEHQVSKLLRTMEIAQITILSSIKIIEETESPNIHLLVVSKSGFRLYFSTGAITSSNTRPFTLQLVHIRLPPGYNKVIGESKPSSVQHVLYNRGTIIMACNTDITNYRPMLWCISPDEYAFSSNFSERYFITDLDVCPLTLDNIGPNLLVYNDPSLPQPPLIVRQQFENRQEYITLAPQGLEIFEMLRPYDTLCELLASSQGSETDAIKTYFKNFTDNQACVACLTIICDQSLKNIKIKEYATRAFFTHGGEPKLVTENLHESLHEITRVPQNNSFRSSNFSTSPIPPSSMPTFIKNQTNITHLPFESTSVQYSSKHNGLYLFVSRLLRPLWNIKAVNMETTDGKTYIVNTVSPDDCSYVASHLQTLHSFMNNYSKMLANYSRIPLDTSRRTAIQDAHQSESKSIECLKQLIVSSAEVFNLWKLLSEHQFYTLANELIDHEQRVLKNITFKELILSHQELCQTLVQKLLNTYLNENSSVESISTKLRQVCPSIYHSEDAACTKASEMIKLAQSTVNEDERKRILYKSLLVLKEIAPKFNLTSVCLQYTNCAYMEGVYQICKECAKKVDPKNLGGHYFVNNMVLDTDGPGYGAYMLRLNIYKEISASLDYLFSIMVKNPSVIIPTRPNLIPGILENSALTSEQSSNLISELIKLCISCDDEIMHTVVYRWMIDKKLIKETIEMGHHSLEKFLLAQSRCDDNNNYIKDVLCRYYEYNGNYNEAAEVLASLAKRPESGLTLSDRLMYLGRAMACLRSKKLSTPALNVTSLRDVEDLLQVAEIQKMVGFDVLNILDLLLSSQIDGKADIIDKLNSCLFTLGELYSNFAEPHSLWEAQLAILQLSNHDDRELVNQIWENILLKVVEDCGDISEHNKMTIVLEKIKSLANSHPINSSTFDLEYVTTMLEYLNCNLGGDLESVYTTMLTIGAPIESLVTIYKKIYSTNDPRWQKTSELHILEVIMSLARYYLQNVDLWPSGMQRRSIAVNLFDLLVICQNMLYSRFAHSPLIEGVIAIKTELDNIIKN</sequence>
<name>A0A6G0UAY6_APHGL</name>
<keyword evidence="8" id="KW-1185">Reference proteome</keyword>
<evidence type="ECO:0000313" key="7">
    <source>
        <dbReference type="EMBL" id="KAE9545789.1"/>
    </source>
</evidence>
<dbReference type="Gene3D" id="1.20.120.1880">
    <property type="entry name" value="Nucleoporin, helical C-terminal domain"/>
    <property type="match status" value="1"/>
</dbReference>
<dbReference type="GO" id="GO:0036228">
    <property type="term" value="P:protein localization to nuclear inner membrane"/>
    <property type="evidence" value="ECO:0007669"/>
    <property type="project" value="TreeGrafter"/>
</dbReference>
<dbReference type="GO" id="GO:0006405">
    <property type="term" value="P:RNA export from nucleus"/>
    <property type="evidence" value="ECO:0007669"/>
    <property type="project" value="TreeGrafter"/>
</dbReference>
<comment type="subcellular location">
    <subcellularLocation>
        <location evidence="1">Nucleus</location>
    </subcellularLocation>
</comment>
<dbReference type="PANTHER" id="PTHR10350">
    <property type="entry name" value="NUCLEAR PORE COMPLEX PROTEIN NUP155"/>
    <property type="match status" value="1"/>
</dbReference>
<dbReference type="Pfam" id="PF03177">
    <property type="entry name" value="Nucleoporin_C"/>
    <property type="match status" value="1"/>
</dbReference>
<dbReference type="InterPro" id="IPR042538">
    <property type="entry name" value="Nucleoporin_Nup155_C_3"/>
</dbReference>
<dbReference type="Proteomes" id="UP000475862">
    <property type="component" value="Unassembled WGS sequence"/>
</dbReference>
<keyword evidence="4" id="KW-0539">Nucleus</keyword>
<dbReference type="InterPro" id="IPR011047">
    <property type="entry name" value="Quinoprotein_ADH-like_sf"/>
</dbReference>
<keyword evidence="3" id="KW-0813">Transport</keyword>
<feature type="domain" description="Nucleoporin Nup133/Nup155-like C-terminal" evidence="5">
    <location>
        <begin position="642"/>
        <end position="1295"/>
    </location>
</feature>
<reference evidence="7 8" key="1">
    <citation type="submission" date="2019-08" db="EMBL/GenBank/DDBJ databases">
        <title>The genome of the soybean aphid Biotype 1, its phylome, world population structure and adaptation to the North American continent.</title>
        <authorList>
            <person name="Giordano R."/>
            <person name="Donthu R.K."/>
            <person name="Hernandez A.G."/>
            <person name="Wright C.L."/>
            <person name="Zimin A.V."/>
        </authorList>
    </citation>
    <scope>NUCLEOTIDE SEQUENCE [LARGE SCALE GENOMIC DNA]</scope>
    <source>
        <tissue evidence="7">Whole aphids</tissue>
    </source>
</reference>
<evidence type="ECO:0000256" key="4">
    <source>
        <dbReference type="ARBA" id="ARBA00023242"/>
    </source>
</evidence>
<dbReference type="OrthoDB" id="338970at2759"/>
<dbReference type="InterPro" id="IPR042537">
    <property type="entry name" value="Nucleoporin_Nup155_C_2"/>
</dbReference>
<evidence type="ECO:0000259" key="6">
    <source>
        <dbReference type="Pfam" id="PF08801"/>
    </source>
</evidence>
<dbReference type="Pfam" id="PF08801">
    <property type="entry name" value="Nucleoporin_N"/>
    <property type="match status" value="1"/>
</dbReference>
<dbReference type="Gene3D" id="1.20.58.1780">
    <property type="match status" value="1"/>
</dbReference>
<evidence type="ECO:0000256" key="2">
    <source>
        <dbReference type="ARBA" id="ARBA00007373"/>
    </source>
</evidence>
<dbReference type="InterPro" id="IPR004870">
    <property type="entry name" value="Nucleoporin_Nup155"/>
</dbReference>
<organism evidence="7 8">
    <name type="scientific">Aphis glycines</name>
    <name type="common">Soybean aphid</name>
    <dbReference type="NCBI Taxonomy" id="307491"/>
    <lineage>
        <taxon>Eukaryota</taxon>
        <taxon>Metazoa</taxon>
        <taxon>Ecdysozoa</taxon>
        <taxon>Arthropoda</taxon>
        <taxon>Hexapoda</taxon>
        <taxon>Insecta</taxon>
        <taxon>Pterygota</taxon>
        <taxon>Neoptera</taxon>
        <taxon>Paraneoptera</taxon>
        <taxon>Hemiptera</taxon>
        <taxon>Sternorrhyncha</taxon>
        <taxon>Aphidomorpha</taxon>
        <taxon>Aphidoidea</taxon>
        <taxon>Aphididae</taxon>
        <taxon>Aphidini</taxon>
        <taxon>Aphis</taxon>
        <taxon>Aphis</taxon>
    </lineage>
</organism>
<dbReference type="GO" id="GO:0044611">
    <property type="term" value="C:nuclear pore inner ring"/>
    <property type="evidence" value="ECO:0007669"/>
    <property type="project" value="TreeGrafter"/>
</dbReference>
<dbReference type="Gene3D" id="1.25.40.450">
    <property type="entry name" value="Nucleoporin, helical domain, N-terminal subdomain"/>
    <property type="match status" value="1"/>
</dbReference>
<dbReference type="GO" id="GO:0017056">
    <property type="term" value="F:structural constituent of nuclear pore"/>
    <property type="evidence" value="ECO:0007669"/>
    <property type="project" value="InterPro"/>
</dbReference>
<dbReference type="GO" id="GO:0006606">
    <property type="term" value="P:protein import into nucleus"/>
    <property type="evidence" value="ECO:0007669"/>
    <property type="project" value="TreeGrafter"/>
</dbReference>
<evidence type="ECO:0000256" key="3">
    <source>
        <dbReference type="ARBA" id="ARBA00022448"/>
    </source>
</evidence>
<proteinExistence type="inferred from homology"/>
<dbReference type="EMBL" id="VYZN01000001">
    <property type="protein sequence ID" value="KAE9545789.1"/>
    <property type="molecule type" value="Genomic_DNA"/>
</dbReference>
<dbReference type="GO" id="GO:0000972">
    <property type="term" value="P:transcription-dependent tethering of RNA polymerase II gene DNA at nuclear periphery"/>
    <property type="evidence" value="ECO:0007669"/>
    <property type="project" value="TreeGrafter"/>
</dbReference>
<accession>A0A6G0UAY6</accession>
<comment type="similarity">
    <text evidence="2">Belongs to the non-repetitive/WGA-negative nucleoporin family.</text>
</comment>
<evidence type="ECO:0000259" key="5">
    <source>
        <dbReference type="Pfam" id="PF03177"/>
    </source>
</evidence>
<dbReference type="InterPro" id="IPR007187">
    <property type="entry name" value="Nucleoporin_Nup133/Nup155_C"/>
</dbReference>
<dbReference type="InterPro" id="IPR042533">
    <property type="entry name" value="Nucleoporin_Nup155_C_1"/>
</dbReference>
<dbReference type="Gene3D" id="1.25.40.440">
    <property type="entry name" value="Nucleoporin, helical domain, central subdomain"/>
    <property type="match status" value="1"/>
</dbReference>